<reference evidence="4 5" key="1">
    <citation type="submission" date="2019-03" db="EMBL/GenBank/DDBJ databases">
        <title>Genomic Encyclopedia of Type Strains, Phase IV (KMG-IV): sequencing the most valuable type-strain genomes for metagenomic binning, comparative biology and taxonomic classification.</title>
        <authorList>
            <person name="Goeker M."/>
        </authorList>
    </citation>
    <scope>NUCLEOTIDE SEQUENCE [LARGE SCALE GENOMIC DNA]</scope>
    <source>
        <strain evidence="4 5">DSM 21100</strain>
    </source>
</reference>
<keyword evidence="1" id="KW-0812">Transmembrane</keyword>
<name>A0A4V2UU39_9SPHI</name>
<evidence type="ECO:0000313" key="5">
    <source>
        <dbReference type="Proteomes" id="UP000295807"/>
    </source>
</evidence>
<accession>A0A4V2UU39</accession>
<feature type="domain" description="FecR protein" evidence="2">
    <location>
        <begin position="130"/>
        <end position="219"/>
    </location>
</feature>
<keyword evidence="1" id="KW-1133">Transmembrane helix</keyword>
<evidence type="ECO:0000313" key="4">
    <source>
        <dbReference type="EMBL" id="TCS88943.1"/>
    </source>
</evidence>
<evidence type="ECO:0000259" key="2">
    <source>
        <dbReference type="Pfam" id="PF04773"/>
    </source>
</evidence>
<protein>
    <submittedName>
        <fullName evidence="4">FecR family protein</fullName>
    </submittedName>
</protein>
<dbReference type="OrthoDB" id="645173at2"/>
<dbReference type="GO" id="GO:0016989">
    <property type="term" value="F:sigma factor antagonist activity"/>
    <property type="evidence" value="ECO:0007669"/>
    <property type="project" value="TreeGrafter"/>
</dbReference>
<dbReference type="AlphaFoldDB" id="A0A4V2UU39"/>
<dbReference type="RefSeq" id="WP_132128053.1">
    <property type="nucleotide sequence ID" value="NZ_CP042432.1"/>
</dbReference>
<feature type="domain" description="Protein FecR C-terminal" evidence="3">
    <location>
        <begin position="274"/>
        <end position="341"/>
    </location>
</feature>
<feature type="transmembrane region" description="Helical" evidence="1">
    <location>
        <begin position="82"/>
        <end position="100"/>
    </location>
</feature>
<dbReference type="Gene3D" id="3.55.50.30">
    <property type="match status" value="1"/>
</dbReference>
<dbReference type="Proteomes" id="UP000295807">
    <property type="component" value="Unassembled WGS sequence"/>
</dbReference>
<dbReference type="InterPro" id="IPR006860">
    <property type="entry name" value="FecR"/>
</dbReference>
<evidence type="ECO:0000259" key="3">
    <source>
        <dbReference type="Pfam" id="PF16344"/>
    </source>
</evidence>
<dbReference type="PIRSF" id="PIRSF018266">
    <property type="entry name" value="FecR"/>
    <property type="match status" value="1"/>
</dbReference>
<keyword evidence="5" id="KW-1185">Reference proteome</keyword>
<comment type="caution">
    <text evidence="4">The sequence shown here is derived from an EMBL/GenBank/DDBJ whole genome shotgun (WGS) entry which is preliminary data.</text>
</comment>
<proteinExistence type="predicted"/>
<dbReference type="InterPro" id="IPR012373">
    <property type="entry name" value="Ferrdict_sens_TM"/>
</dbReference>
<gene>
    <name evidence="4" type="ORF">EDD80_102134</name>
</gene>
<dbReference type="Pfam" id="PF16344">
    <property type="entry name" value="FecR_C"/>
    <property type="match status" value="1"/>
</dbReference>
<organism evidence="4 5">
    <name type="scientific">Anseongella ginsenosidimutans</name>
    <dbReference type="NCBI Taxonomy" id="496056"/>
    <lineage>
        <taxon>Bacteria</taxon>
        <taxon>Pseudomonadati</taxon>
        <taxon>Bacteroidota</taxon>
        <taxon>Sphingobacteriia</taxon>
        <taxon>Sphingobacteriales</taxon>
        <taxon>Sphingobacteriaceae</taxon>
        <taxon>Anseongella</taxon>
    </lineage>
</organism>
<dbReference type="Pfam" id="PF04773">
    <property type="entry name" value="FecR"/>
    <property type="match status" value="1"/>
</dbReference>
<dbReference type="PANTHER" id="PTHR30273:SF2">
    <property type="entry name" value="PROTEIN FECR"/>
    <property type="match status" value="1"/>
</dbReference>
<dbReference type="Gene3D" id="2.60.120.1440">
    <property type="match status" value="1"/>
</dbReference>
<keyword evidence="1" id="KW-0472">Membrane</keyword>
<dbReference type="PANTHER" id="PTHR30273">
    <property type="entry name" value="PERIPLASMIC SIGNAL SENSOR AND SIGMA FACTOR ACTIVATOR FECR-RELATED"/>
    <property type="match status" value="1"/>
</dbReference>
<dbReference type="EMBL" id="SMAD01000002">
    <property type="protein sequence ID" value="TCS88943.1"/>
    <property type="molecule type" value="Genomic_DNA"/>
</dbReference>
<sequence length="348" mass="38972">MQEEQNPLNEILQRYLQGKCGPEEEKLVMDWYDSLGAGREPLSLSSEETSALKYRLWLNIRSRAAGLPGTGSGKAGKPFRKWYVYLSGSAAVLLLFFAFFHNRKGTEPFNADNEQAATVPAIYHKTNTSSKTILVVLQDESMVWLKPSGSIRYKDFAGSPRREVTLNGEAYFEVAKKPEKPFLVYSGNVVTRVTGTKFNIKAYEKDKTVEVEVTEGSVEVSRERGRAVSRRVADLALTARQKAIYHTRSRKLEKLSIVSSQLQPVEKISEGLAFEFSDTPLRKVIDLLEEAYPVSIELENKDLESCPLTASLNDETLEIKLELICRSIGATFYKSPDKILISGEGCNP</sequence>
<evidence type="ECO:0000256" key="1">
    <source>
        <dbReference type="SAM" id="Phobius"/>
    </source>
</evidence>
<dbReference type="InterPro" id="IPR032508">
    <property type="entry name" value="FecR_C"/>
</dbReference>